<reference evidence="1 2" key="1">
    <citation type="journal article" date="2015" name="Genome Biol. Evol.">
        <title>Comparative Genomics of a Bacterivorous Green Alga Reveals Evolutionary Causalities and Consequences of Phago-Mixotrophic Mode of Nutrition.</title>
        <authorList>
            <person name="Burns J.A."/>
            <person name="Paasch A."/>
            <person name="Narechania A."/>
            <person name="Kim E."/>
        </authorList>
    </citation>
    <scope>NUCLEOTIDE SEQUENCE [LARGE SCALE GENOMIC DNA]</scope>
    <source>
        <strain evidence="1 2">PLY_AMNH</strain>
    </source>
</reference>
<proteinExistence type="predicted"/>
<dbReference type="EMBL" id="LGRX02004481">
    <property type="protein sequence ID" value="KAK3280226.1"/>
    <property type="molecule type" value="Genomic_DNA"/>
</dbReference>
<dbReference type="AlphaFoldDB" id="A0AAE0GLE3"/>
<comment type="caution">
    <text evidence="1">The sequence shown here is derived from an EMBL/GenBank/DDBJ whole genome shotgun (WGS) entry which is preliminary data.</text>
</comment>
<dbReference type="Proteomes" id="UP001190700">
    <property type="component" value="Unassembled WGS sequence"/>
</dbReference>
<keyword evidence="2" id="KW-1185">Reference proteome</keyword>
<sequence length="152" mass="17589">MGLQEAEANLFRSQDRCIDLLEDNKKHTDEIERLSGVCQLQINLQNEEAQRAAEAVACADTVKNELHTLRERLVKQLACSEHLEEKLRIEHSEVEKLKAHSNAFDMSSSKGRFEMAHLEQEVRPDATVVLHVLYNVHIYIDVLYFEYDVKIL</sequence>
<accession>A0AAE0GLE3</accession>
<gene>
    <name evidence="1" type="ORF">CYMTET_11932</name>
</gene>
<organism evidence="1 2">
    <name type="scientific">Cymbomonas tetramitiformis</name>
    <dbReference type="NCBI Taxonomy" id="36881"/>
    <lineage>
        <taxon>Eukaryota</taxon>
        <taxon>Viridiplantae</taxon>
        <taxon>Chlorophyta</taxon>
        <taxon>Pyramimonadophyceae</taxon>
        <taxon>Pyramimonadales</taxon>
        <taxon>Pyramimonadaceae</taxon>
        <taxon>Cymbomonas</taxon>
    </lineage>
</organism>
<evidence type="ECO:0000313" key="1">
    <source>
        <dbReference type="EMBL" id="KAK3280226.1"/>
    </source>
</evidence>
<name>A0AAE0GLE3_9CHLO</name>
<evidence type="ECO:0000313" key="2">
    <source>
        <dbReference type="Proteomes" id="UP001190700"/>
    </source>
</evidence>
<protein>
    <submittedName>
        <fullName evidence="1">Uncharacterized protein</fullName>
    </submittedName>
</protein>